<dbReference type="OMA" id="FMIQQPT"/>
<dbReference type="EMBL" id="AMQN01002325">
    <property type="status" value="NOT_ANNOTATED_CDS"/>
    <property type="molecule type" value="Genomic_DNA"/>
</dbReference>
<keyword evidence="3" id="KW-0677">Repeat</keyword>
<keyword evidence="5" id="KW-0862">Zinc</keyword>
<dbReference type="InterPro" id="IPR050589">
    <property type="entry name" value="Ikaros_C2H2-ZF"/>
</dbReference>
<dbReference type="PANTHER" id="PTHR24404:SF55">
    <property type="entry name" value="ZINC FINGER PROTEIN PEGASUS"/>
    <property type="match status" value="1"/>
</dbReference>
<feature type="domain" description="C2H2-type" evidence="10">
    <location>
        <begin position="298"/>
        <end position="326"/>
    </location>
</feature>
<evidence type="ECO:0000256" key="9">
    <source>
        <dbReference type="SAM" id="MobiDB-lite"/>
    </source>
</evidence>
<evidence type="ECO:0000259" key="10">
    <source>
        <dbReference type="PROSITE" id="PS50157"/>
    </source>
</evidence>
<dbReference type="GO" id="GO:0005634">
    <property type="term" value="C:nucleus"/>
    <property type="evidence" value="ECO:0007669"/>
    <property type="project" value="UniProtKB-SubCell"/>
</dbReference>
<evidence type="ECO:0000256" key="3">
    <source>
        <dbReference type="ARBA" id="ARBA00022737"/>
    </source>
</evidence>
<dbReference type="PROSITE" id="PS50157">
    <property type="entry name" value="ZINC_FINGER_C2H2_2"/>
    <property type="match status" value="3"/>
</dbReference>
<dbReference type="GO" id="GO:0003700">
    <property type="term" value="F:DNA-binding transcription factor activity"/>
    <property type="evidence" value="ECO:0007669"/>
    <property type="project" value="TreeGrafter"/>
</dbReference>
<reference evidence="11 13" key="2">
    <citation type="journal article" date="2013" name="Nature">
        <title>Insights into bilaterian evolution from three spiralian genomes.</title>
        <authorList>
            <person name="Simakov O."/>
            <person name="Marletaz F."/>
            <person name="Cho S.J."/>
            <person name="Edsinger-Gonzales E."/>
            <person name="Havlak P."/>
            <person name="Hellsten U."/>
            <person name="Kuo D.H."/>
            <person name="Larsson T."/>
            <person name="Lv J."/>
            <person name="Arendt D."/>
            <person name="Savage R."/>
            <person name="Osoegawa K."/>
            <person name="de Jong P."/>
            <person name="Grimwood J."/>
            <person name="Chapman J.A."/>
            <person name="Shapiro H."/>
            <person name="Aerts A."/>
            <person name="Otillar R.P."/>
            <person name="Terry A.Y."/>
            <person name="Boore J.L."/>
            <person name="Grigoriev I.V."/>
            <person name="Lindberg D.R."/>
            <person name="Seaver E.C."/>
            <person name="Weisblat D.A."/>
            <person name="Putnam N.H."/>
            <person name="Rokhsar D.S."/>
        </authorList>
    </citation>
    <scope>NUCLEOTIDE SEQUENCE</scope>
    <source>
        <strain evidence="11 13">I ESC-2004</strain>
    </source>
</reference>
<evidence type="ECO:0000256" key="1">
    <source>
        <dbReference type="ARBA" id="ARBA00004123"/>
    </source>
</evidence>
<dbReference type="Gene3D" id="3.30.160.60">
    <property type="entry name" value="Classic Zinc Finger"/>
    <property type="match status" value="2"/>
</dbReference>
<dbReference type="AlphaFoldDB" id="R7TZA2"/>
<evidence type="ECO:0000313" key="12">
    <source>
        <dbReference type="EnsemblMetazoa" id="CapteP226562"/>
    </source>
</evidence>
<protein>
    <recommendedName>
        <fullName evidence="10">C2H2-type domain-containing protein</fullName>
    </recommendedName>
</protein>
<feature type="domain" description="C2H2-type" evidence="10">
    <location>
        <begin position="32"/>
        <end position="59"/>
    </location>
</feature>
<comment type="subcellular location">
    <subcellularLocation>
        <location evidence="1">Nucleus</location>
    </subcellularLocation>
</comment>
<reference evidence="13" key="1">
    <citation type="submission" date="2012-12" db="EMBL/GenBank/DDBJ databases">
        <authorList>
            <person name="Hellsten U."/>
            <person name="Grimwood J."/>
            <person name="Chapman J.A."/>
            <person name="Shapiro H."/>
            <person name="Aerts A."/>
            <person name="Otillar R.P."/>
            <person name="Terry A.Y."/>
            <person name="Boore J.L."/>
            <person name="Simakov O."/>
            <person name="Marletaz F."/>
            <person name="Cho S.-J."/>
            <person name="Edsinger-Gonzales E."/>
            <person name="Havlak P."/>
            <person name="Kuo D.-H."/>
            <person name="Larsson T."/>
            <person name="Lv J."/>
            <person name="Arendt D."/>
            <person name="Savage R."/>
            <person name="Osoegawa K."/>
            <person name="de Jong P."/>
            <person name="Lindberg D.R."/>
            <person name="Seaver E.C."/>
            <person name="Weisblat D.A."/>
            <person name="Putnam N.H."/>
            <person name="Grigoriev I.V."/>
            <person name="Rokhsar D.S."/>
        </authorList>
    </citation>
    <scope>NUCLEOTIDE SEQUENCE</scope>
    <source>
        <strain evidence="13">I ESC-2004</strain>
    </source>
</reference>
<gene>
    <name evidence="11" type="ORF">CAPTEDRAFT_226562</name>
</gene>
<evidence type="ECO:0000256" key="2">
    <source>
        <dbReference type="ARBA" id="ARBA00022723"/>
    </source>
</evidence>
<dbReference type="STRING" id="283909.R7TZA2"/>
<keyword evidence="4 8" id="KW-0863">Zinc-finger</keyword>
<evidence type="ECO:0000313" key="13">
    <source>
        <dbReference type="Proteomes" id="UP000014760"/>
    </source>
</evidence>
<dbReference type="HOGENOM" id="CLU_853223_0_0_1"/>
<evidence type="ECO:0000313" key="11">
    <source>
        <dbReference type="EMBL" id="ELT96260.1"/>
    </source>
</evidence>
<dbReference type="EnsemblMetazoa" id="CapteT226562">
    <property type="protein sequence ID" value="CapteP226562"/>
    <property type="gene ID" value="CapteG226562"/>
</dbReference>
<keyword evidence="7" id="KW-0539">Nucleus</keyword>
<organism evidence="11">
    <name type="scientific">Capitella teleta</name>
    <name type="common">Polychaete worm</name>
    <dbReference type="NCBI Taxonomy" id="283909"/>
    <lineage>
        <taxon>Eukaryota</taxon>
        <taxon>Metazoa</taxon>
        <taxon>Spiralia</taxon>
        <taxon>Lophotrochozoa</taxon>
        <taxon>Annelida</taxon>
        <taxon>Polychaeta</taxon>
        <taxon>Sedentaria</taxon>
        <taxon>Scolecida</taxon>
        <taxon>Capitellidae</taxon>
        <taxon>Capitella</taxon>
    </lineage>
</organism>
<dbReference type="InterPro" id="IPR036236">
    <property type="entry name" value="Znf_C2H2_sf"/>
</dbReference>
<dbReference type="EMBL" id="KB308885">
    <property type="protein sequence ID" value="ELT96260.1"/>
    <property type="molecule type" value="Genomic_DNA"/>
</dbReference>
<dbReference type="InterPro" id="IPR013087">
    <property type="entry name" value="Znf_C2H2_type"/>
</dbReference>
<dbReference type="OrthoDB" id="5576026at2759"/>
<name>R7TZA2_CAPTE</name>
<dbReference type="Proteomes" id="UP000014760">
    <property type="component" value="Unassembled WGS sequence"/>
</dbReference>
<dbReference type="SUPFAM" id="SSF57667">
    <property type="entry name" value="beta-beta-alpha zinc fingers"/>
    <property type="match status" value="2"/>
</dbReference>
<evidence type="ECO:0000256" key="6">
    <source>
        <dbReference type="ARBA" id="ARBA00023125"/>
    </source>
</evidence>
<keyword evidence="6" id="KW-0238">DNA-binding</keyword>
<dbReference type="PANTHER" id="PTHR24404">
    <property type="entry name" value="ZINC FINGER PROTEIN"/>
    <property type="match status" value="1"/>
</dbReference>
<feature type="region of interest" description="Disordered" evidence="9">
    <location>
        <begin position="199"/>
        <end position="242"/>
    </location>
</feature>
<dbReference type="GO" id="GO:0008270">
    <property type="term" value="F:zinc ion binding"/>
    <property type="evidence" value="ECO:0007669"/>
    <property type="project" value="UniProtKB-KW"/>
</dbReference>
<accession>R7TZA2</accession>
<dbReference type="SMART" id="SM00355">
    <property type="entry name" value="ZnF_C2H2"/>
    <property type="match status" value="4"/>
</dbReference>
<dbReference type="PROSITE" id="PS00028">
    <property type="entry name" value="ZINC_FINGER_C2H2_1"/>
    <property type="match status" value="2"/>
</dbReference>
<dbReference type="GO" id="GO:0006357">
    <property type="term" value="P:regulation of transcription by RNA polymerase II"/>
    <property type="evidence" value="ECO:0007669"/>
    <property type="project" value="TreeGrafter"/>
</dbReference>
<reference evidence="12" key="3">
    <citation type="submission" date="2015-06" db="UniProtKB">
        <authorList>
            <consortium name="EnsemblMetazoa"/>
        </authorList>
    </citation>
    <scope>IDENTIFICATION</scope>
</reference>
<feature type="domain" description="C2H2-type" evidence="10">
    <location>
        <begin position="270"/>
        <end position="297"/>
    </location>
</feature>
<evidence type="ECO:0000256" key="5">
    <source>
        <dbReference type="ARBA" id="ARBA00022833"/>
    </source>
</evidence>
<keyword evidence="13" id="KW-1185">Reference proteome</keyword>
<evidence type="ECO:0000256" key="8">
    <source>
        <dbReference type="PROSITE-ProRule" id="PRU00042"/>
    </source>
</evidence>
<sequence>MATPVAAAGYSPGYGRLKLSYPILREKITGMYKCTLCAYKSLHRSSVRSHYAVHSNARPYACDMCEYEAKRLTDLKKHQVLRHGKDLNMLRLQGRKSYPPLARSTIITETEPETPVTQNTSQNNPTTLENIDPDEHINHIDAMLDYHAKLDSSYNQNGCMDIPPTEETAGETASQTSFNENNFENLKLDELSHLSANNAGVKQEPMEQREGGSDGGEGASAAPPNPPEYAAQLPPNNSDFAAHLPPEFAAWAAKQQQPRQTTATGPKKSWHCEHCNITYYDSAMYVMHTGLHNSEHPWKCNLCGRQFHDVYGFTSHFVNGHAAHRD</sequence>
<dbReference type="GO" id="GO:0000978">
    <property type="term" value="F:RNA polymerase II cis-regulatory region sequence-specific DNA binding"/>
    <property type="evidence" value="ECO:0007669"/>
    <property type="project" value="TreeGrafter"/>
</dbReference>
<proteinExistence type="predicted"/>
<keyword evidence="2" id="KW-0479">Metal-binding</keyword>
<evidence type="ECO:0000256" key="4">
    <source>
        <dbReference type="ARBA" id="ARBA00022771"/>
    </source>
</evidence>
<evidence type="ECO:0000256" key="7">
    <source>
        <dbReference type="ARBA" id="ARBA00023242"/>
    </source>
</evidence>